<evidence type="ECO:0000313" key="2">
    <source>
        <dbReference type="Proteomes" id="UP001163223"/>
    </source>
</evidence>
<gene>
    <name evidence="1" type="ORF">OXU80_09140</name>
</gene>
<reference evidence="1" key="1">
    <citation type="submission" date="2022-11" db="EMBL/GenBank/DDBJ databases">
        <title>beta-Carotene-producing bacterium, Jeongeuplla avenae sp. nov., alleviates the salt stress of Arabidopsis seedlings.</title>
        <authorList>
            <person name="Jiang L."/>
            <person name="Lee J."/>
        </authorList>
    </citation>
    <scope>NUCLEOTIDE SEQUENCE</scope>
    <source>
        <strain evidence="1">DY_R2A_6</strain>
    </source>
</reference>
<protein>
    <submittedName>
        <fullName evidence="1">SWIM zinc finger domain-containing protein</fullName>
    </submittedName>
</protein>
<name>A0ACD4NTW7_9HYPH</name>
<keyword evidence="2" id="KW-1185">Reference proteome</keyword>
<evidence type="ECO:0000313" key="1">
    <source>
        <dbReference type="EMBL" id="WAJ30346.1"/>
    </source>
</evidence>
<sequence length="694" mass="72881">MSGAPRFEPAGFGDDVLEAAASKGLVRRARRDVEAGLVAAPAWEDGTAVLSSDGETVRLPPGPLSGARCTCPAGGACRHILAAVIALREAPVAEDALEVEDAEADALPLQPLSPPADPLAEIRAIPPAALAKAFGRAAVVRAEGLLAALAPDDVRIEAEPGFARIRLGEHPEVMVPVGAGLSGLVSKADRRERAALHAAALLAVLRPDLVGAKTEDETQLAGNPSSVAANGLAEAVSALLRDAARQALSSAPAALEERIGDLVLSSRVEAMPRLAAELRALGASLRRRRERSDDEEPRMLLARIAQAYALAEALRLSPNDPALSGAGRDTPEPLPDGRFVGCGLELWRTGSGARGATAHVLRAEDGRPFTLTLARAAGTDPGFTRSRSATEEAVLGQTLARLAAADLTLAGAAADGRGRFSLRAGVATRQPGSWRAAIEAVPGAVFDDWGQLAARLGEALRPALAGAAERGRPFVLRPTALGPLSFDGVAQVGRLPVADAEGVFVELEIPGDERLEARVEALARARGAPTPPLLCVMARLRGDGIVLVPTAIGGDALQLLDLPADPYRRQPATSFFADWARRLDALAGRRTSEEPRFEPVPRPNGPRIRLAETAADELLALAELGGRMEDPERLARIERAANGLREIGLDTPARVLQRLAAAPRHERAHHLLVAAYALDTLSRLEPRLPFVQRV</sequence>
<organism evidence="1 2">
    <name type="scientific">Antarcticirhabdus aurantiaca</name>
    <dbReference type="NCBI Taxonomy" id="2606717"/>
    <lineage>
        <taxon>Bacteria</taxon>
        <taxon>Pseudomonadati</taxon>
        <taxon>Pseudomonadota</taxon>
        <taxon>Alphaproteobacteria</taxon>
        <taxon>Hyphomicrobiales</taxon>
        <taxon>Aurantimonadaceae</taxon>
        <taxon>Antarcticirhabdus</taxon>
    </lineage>
</organism>
<proteinExistence type="predicted"/>
<accession>A0ACD4NTW7</accession>
<dbReference type="Proteomes" id="UP001163223">
    <property type="component" value="Chromosome"/>
</dbReference>
<dbReference type="EMBL" id="CP113520">
    <property type="protein sequence ID" value="WAJ30346.1"/>
    <property type="molecule type" value="Genomic_DNA"/>
</dbReference>